<evidence type="ECO:0000256" key="1">
    <source>
        <dbReference type="SAM" id="Coils"/>
    </source>
</evidence>
<reference evidence="2" key="1">
    <citation type="submission" date="2016-10" db="EMBL/GenBank/DDBJ databases">
        <authorList>
            <person name="Benchimol M."/>
            <person name="Almeida L.G."/>
            <person name="Vasconcelos A.T."/>
            <person name="Perreira-Neves A."/>
            <person name="Rosa I.A."/>
            <person name="Tasca T."/>
            <person name="Bogo M.R."/>
            <person name="de Souza W."/>
        </authorList>
    </citation>
    <scope>NUCLEOTIDE SEQUENCE [LARGE SCALE GENOMIC DNA]</scope>
    <source>
        <strain evidence="2">K</strain>
    </source>
</reference>
<feature type="coiled-coil region" evidence="1">
    <location>
        <begin position="16"/>
        <end position="43"/>
    </location>
</feature>
<name>A0A1J4L0I9_9EUKA</name>
<dbReference type="Proteomes" id="UP000179807">
    <property type="component" value="Unassembled WGS sequence"/>
</dbReference>
<organism evidence="2 3">
    <name type="scientific">Tritrichomonas foetus</name>
    <dbReference type="NCBI Taxonomy" id="1144522"/>
    <lineage>
        <taxon>Eukaryota</taxon>
        <taxon>Metamonada</taxon>
        <taxon>Parabasalia</taxon>
        <taxon>Tritrichomonadida</taxon>
        <taxon>Tritrichomonadidae</taxon>
        <taxon>Tritrichomonas</taxon>
    </lineage>
</organism>
<sequence length="230" mass="26630">MTENTDKLNSSLSLAIQKQLDIRKQLQEEIEATKKETTKKSSNKSSLKFYQSSLHKLISEISNFNKEIFQIKYSRIPDYQMKLEYLMKRSLLISKTTEEYKNSRKTDNVNASNHDSHSENEINDLFISLERKSAELCKKVEENQEKIKELKGKLHLIQSQTGLQTAKSDFSKTSSFLLWKEEIALEKRFNTGSSRRMSSAVPIPKIELELPRRTSSRRYSSAARAPKTCI</sequence>
<dbReference type="GeneID" id="94832284"/>
<gene>
    <name evidence="2" type="ORF">TRFO_14061</name>
</gene>
<evidence type="ECO:0000313" key="3">
    <source>
        <dbReference type="Proteomes" id="UP000179807"/>
    </source>
</evidence>
<keyword evidence="3" id="KW-1185">Reference proteome</keyword>
<protein>
    <submittedName>
        <fullName evidence="2">Uncharacterized protein</fullName>
    </submittedName>
</protein>
<evidence type="ECO:0000313" key="2">
    <source>
        <dbReference type="EMBL" id="OHT15452.1"/>
    </source>
</evidence>
<dbReference type="AlphaFoldDB" id="A0A1J4L0I9"/>
<dbReference type="EMBL" id="MLAK01000218">
    <property type="protein sequence ID" value="OHT15452.1"/>
    <property type="molecule type" value="Genomic_DNA"/>
</dbReference>
<feature type="coiled-coil region" evidence="1">
    <location>
        <begin position="133"/>
        <end position="160"/>
    </location>
</feature>
<accession>A0A1J4L0I9</accession>
<dbReference type="VEuPathDB" id="TrichDB:TRFO_14061"/>
<dbReference type="RefSeq" id="XP_068368588.1">
    <property type="nucleotide sequence ID" value="XM_068497580.1"/>
</dbReference>
<comment type="caution">
    <text evidence="2">The sequence shown here is derived from an EMBL/GenBank/DDBJ whole genome shotgun (WGS) entry which is preliminary data.</text>
</comment>
<proteinExistence type="predicted"/>
<keyword evidence="1" id="KW-0175">Coiled coil</keyword>